<reference evidence="2 3" key="1">
    <citation type="submission" date="2020-01" db="EMBL/GenBank/DDBJ databases">
        <title>Identification and distribution of gene clusters putatively required for synthesis of sphingolipid metabolism inhibitors in phylogenetically diverse species of the filamentous fungus Fusarium.</title>
        <authorList>
            <person name="Kim H.-S."/>
            <person name="Busman M."/>
            <person name="Brown D.W."/>
            <person name="Divon H."/>
            <person name="Uhlig S."/>
            <person name="Proctor R.H."/>
        </authorList>
    </citation>
    <scope>NUCLEOTIDE SEQUENCE [LARGE SCALE GENOMIC DNA]</scope>
    <source>
        <strain evidence="2 3">NRRL 20459</strain>
    </source>
</reference>
<dbReference type="EMBL" id="JAADYS010000379">
    <property type="protein sequence ID" value="KAF4470238.1"/>
    <property type="molecule type" value="Genomic_DNA"/>
</dbReference>
<proteinExistence type="predicted"/>
<evidence type="ECO:0000313" key="3">
    <source>
        <dbReference type="Proteomes" id="UP000554235"/>
    </source>
</evidence>
<gene>
    <name evidence="2" type="ORF">FALBO_2860</name>
</gene>
<protein>
    <submittedName>
        <fullName evidence="2">Uncharacterized protein</fullName>
    </submittedName>
</protein>
<evidence type="ECO:0000313" key="2">
    <source>
        <dbReference type="EMBL" id="KAF4470238.1"/>
    </source>
</evidence>
<name>A0A8H4PGG9_9HYPO</name>
<sequence>MTDNNLVKTCTRPVREREGS</sequence>
<dbReference type="AlphaFoldDB" id="A0A8H4PGG9"/>
<feature type="non-terminal residue" evidence="2">
    <location>
        <position position="20"/>
    </location>
</feature>
<feature type="region of interest" description="Disordered" evidence="1">
    <location>
        <begin position="1"/>
        <end position="20"/>
    </location>
</feature>
<keyword evidence="3" id="KW-1185">Reference proteome</keyword>
<accession>A0A8H4PGG9</accession>
<organism evidence="2 3">
    <name type="scientific">Fusarium albosuccineum</name>
    <dbReference type="NCBI Taxonomy" id="1237068"/>
    <lineage>
        <taxon>Eukaryota</taxon>
        <taxon>Fungi</taxon>
        <taxon>Dikarya</taxon>
        <taxon>Ascomycota</taxon>
        <taxon>Pezizomycotina</taxon>
        <taxon>Sordariomycetes</taxon>
        <taxon>Hypocreomycetidae</taxon>
        <taxon>Hypocreales</taxon>
        <taxon>Nectriaceae</taxon>
        <taxon>Fusarium</taxon>
        <taxon>Fusarium decemcellulare species complex</taxon>
    </lineage>
</organism>
<dbReference type="Proteomes" id="UP000554235">
    <property type="component" value="Unassembled WGS sequence"/>
</dbReference>
<comment type="caution">
    <text evidence="2">The sequence shown here is derived from an EMBL/GenBank/DDBJ whole genome shotgun (WGS) entry which is preliminary data.</text>
</comment>
<evidence type="ECO:0000256" key="1">
    <source>
        <dbReference type="SAM" id="MobiDB-lite"/>
    </source>
</evidence>